<protein>
    <submittedName>
        <fullName evidence="1">Uncharacterized protein</fullName>
    </submittedName>
</protein>
<organism evidence="1 2">
    <name type="scientific">Oceanisphaera avium</name>
    <dbReference type="NCBI Taxonomy" id="1903694"/>
    <lineage>
        <taxon>Bacteria</taxon>
        <taxon>Pseudomonadati</taxon>
        <taxon>Pseudomonadota</taxon>
        <taxon>Gammaproteobacteria</taxon>
        <taxon>Aeromonadales</taxon>
        <taxon>Aeromonadaceae</taxon>
        <taxon>Oceanisphaera</taxon>
    </lineage>
</organism>
<dbReference type="Proteomes" id="UP000243793">
    <property type="component" value="Chromosome"/>
</dbReference>
<evidence type="ECO:0000313" key="2">
    <source>
        <dbReference type="Proteomes" id="UP000243793"/>
    </source>
</evidence>
<gene>
    <name evidence="1" type="ORF">CBP12_01525</name>
</gene>
<keyword evidence="2" id="KW-1185">Reference proteome</keyword>
<dbReference type="AlphaFoldDB" id="A0A1Y0CUR5"/>
<reference evidence="2" key="1">
    <citation type="submission" date="2017-05" db="EMBL/GenBank/DDBJ databases">
        <authorList>
            <person name="Sung H."/>
        </authorList>
    </citation>
    <scope>NUCLEOTIDE SEQUENCE [LARGE SCALE GENOMIC DNA]</scope>
    <source>
        <strain evidence="2">AMac2203</strain>
    </source>
</reference>
<dbReference type="KEGG" id="ocm:CBP12_01525"/>
<accession>A0A1Y0CUR5</accession>
<proteinExistence type="predicted"/>
<dbReference type="InterPro" id="IPR025284">
    <property type="entry name" value="DUF4144"/>
</dbReference>
<dbReference type="Gene3D" id="1.10.8.650">
    <property type="entry name" value="Uncharacterised protein PF13642 yp_926445, C-terminal domain"/>
    <property type="match status" value="1"/>
</dbReference>
<name>A0A1Y0CUR5_9GAMM</name>
<evidence type="ECO:0000313" key="1">
    <source>
        <dbReference type="EMBL" id="ART78989.1"/>
    </source>
</evidence>
<dbReference type="Pfam" id="PF13642">
    <property type="entry name" value="DUF4144"/>
    <property type="match status" value="1"/>
</dbReference>
<dbReference type="EMBL" id="CP021376">
    <property type="protein sequence ID" value="ART78989.1"/>
    <property type="molecule type" value="Genomic_DNA"/>
</dbReference>
<sequence>MSYRVKIVTYLCWSPKRPLRSSVKVANLTFEPQWPVLLSDSQGGDFSLINNLLELEEHTLWLGCRLIDSLGRVSILSQTNATPLYWHLADELISVSVLNNELKAFAATLGLCCTSKLVIRSVSDAQHLVLWLEQQ</sequence>